<dbReference type="EMBL" id="MFSY01000093">
    <property type="protein sequence ID" value="OGI45152.1"/>
    <property type="molecule type" value="Genomic_DNA"/>
</dbReference>
<feature type="active site" description="Proton donor; for beta-elimination activity" evidence="15">
    <location>
        <position position="58"/>
    </location>
</feature>
<dbReference type="GO" id="GO:0003684">
    <property type="term" value="F:damaged DNA binding"/>
    <property type="evidence" value="ECO:0007669"/>
    <property type="project" value="InterPro"/>
</dbReference>
<keyword evidence="10 15" id="KW-0234">DNA repair</keyword>
<comment type="catalytic activity">
    <reaction evidence="1 15">
        <text>Hydrolysis of DNA containing ring-opened 7-methylguanine residues, releasing 2,6-diamino-4-hydroxy-5-(N-methyl)formamidopyrimidine.</text>
        <dbReference type="EC" id="3.2.2.23"/>
    </reaction>
</comment>
<dbReference type="GO" id="GO:0008270">
    <property type="term" value="F:zinc ion binding"/>
    <property type="evidence" value="ECO:0007669"/>
    <property type="project" value="UniProtKB-UniRule"/>
</dbReference>
<comment type="caution">
    <text evidence="18">The sequence shown here is derived from an EMBL/GenBank/DDBJ whole genome shotgun (WGS) entry which is preliminary data.</text>
</comment>
<feature type="domain" description="Formamidopyrimidine-DNA glycosylase catalytic" evidence="17">
    <location>
        <begin position="2"/>
        <end position="113"/>
    </location>
</feature>
<keyword evidence="9 15" id="KW-0238">DNA-binding</keyword>
<dbReference type="InterPro" id="IPR010979">
    <property type="entry name" value="Ribosomal_uS13-like_H2TH"/>
</dbReference>
<evidence type="ECO:0000313" key="19">
    <source>
        <dbReference type="Proteomes" id="UP000179360"/>
    </source>
</evidence>
<evidence type="ECO:0000256" key="15">
    <source>
        <dbReference type="HAMAP-Rule" id="MF_00103"/>
    </source>
</evidence>
<dbReference type="InterPro" id="IPR015886">
    <property type="entry name" value="H2TH_FPG"/>
</dbReference>
<feature type="domain" description="FPG-type" evidence="16">
    <location>
        <begin position="236"/>
        <end position="270"/>
    </location>
</feature>
<dbReference type="SMART" id="SM00898">
    <property type="entry name" value="Fapy_DNA_glyco"/>
    <property type="match status" value="1"/>
</dbReference>
<feature type="active site" description="Schiff-base intermediate with DNA" evidence="15">
    <location>
        <position position="2"/>
    </location>
</feature>
<dbReference type="PROSITE" id="PS51068">
    <property type="entry name" value="FPG_CAT"/>
    <property type="match status" value="1"/>
</dbReference>
<dbReference type="CDD" id="cd08966">
    <property type="entry name" value="EcFpg-like_N"/>
    <property type="match status" value="1"/>
</dbReference>
<evidence type="ECO:0000259" key="16">
    <source>
        <dbReference type="PROSITE" id="PS51066"/>
    </source>
</evidence>
<proteinExistence type="inferred from homology"/>
<dbReference type="PANTHER" id="PTHR22993">
    <property type="entry name" value="FORMAMIDOPYRIMIDINE-DNA GLYCOSYLASE"/>
    <property type="match status" value="1"/>
</dbReference>
<dbReference type="STRING" id="1817764.A2637_05320"/>
<dbReference type="GO" id="GO:0034039">
    <property type="term" value="F:8-oxo-7,8-dihydroguanine DNA N-glycosylase activity"/>
    <property type="evidence" value="ECO:0007669"/>
    <property type="project" value="TreeGrafter"/>
</dbReference>
<protein>
    <recommendedName>
        <fullName evidence="15">Formamidopyrimidine-DNA glycosylase</fullName>
        <shortName evidence="15">Fapy-DNA glycosylase</shortName>
        <ecNumber evidence="15">3.2.2.23</ecNumber>
    </recommendedName>
    <alternativeName>
        <fullName evidence="15">DNA-(apurinic or apyrimidinic site) lyase MutM</fullName>
        <shortName evidence="15">AP lyase MutM</shortName>
        <ecNumber evidence="15">4.2.99.18</ecNumber>
    </alternativeName>
</protein>
<evidence type="ECO:0000256" key="12">
    <source>
        <dbReference type="ARBA" id="ARBA00023268"/>
    </source>
</evidence>
<dbReference type="AlphaFoldDB" id="A0A1F6TJ56"/>
<dbReference type="InterPro" id="IPR010663">
    <property type="entry name" value="Znf_FPG/IleRS"/>
</dbReference>
<feature type="active site" description="Proton donor" evidence="15">
    <location>
        <position position="3"/>
    </location>
</feature>
<evidence type="ECO:0000256" key="9">
    <source>
        <dbReference type="ARBA" id="ARBA00023125"/>
    </source>
</evidence>
<keyword evidence="8 15" id="KW-0862">Zinc</keyword>
<accession>A0A1F6TJ56</accession>
<keyword evidence="6 15" id="KW-0863">Zinc-finger</keyword>
<evidence type="ECO:0000259" key="17">
    <source>
        <dbReference type="PROSITE" id="PS51068"/>
    </source>
</evidence>
<evidence type="ECO:0000256" key="1">
    <source>
        <dbReference type="ARBA" id="ARBA00001668"/>
    </source>
</evidence>
<dbReference type="Proteomes" id="UP000179360">
    <property type="component" value="Unassembled WGS sequence"/>
</dbReference>
<keyword evidence="4 15" id="KW-0479">Metal-binding</keyword>
<dbReference type="Pfam" id="PF06827">
    <property type="entry name" value="zf-FPG_IleRS"/>
    <property type="match status" value="1"/>
</dbReference>
<evidence type="ECO:0000256" key="4">
    <source>
        <dbReference type="ARBA" id="ARBA00022723"/>
    </source>
</evidence>
<comment type="caution">
    <text evidence="15">Lacks conserved residue(s) required for the propagation of feature annotation.</text>
</comment>
<dbReference type="PROSITE" id="PS51066">
    <property type="entry name" value="ZF_FPG_2"/>
    <property type="match status" value="1"/>
</dbReference>
<dbReference type="InterPro" id="IPR012319">
    <property type="entry name" value="FPG_cat"/>
</dbReference>
<evidence type="ECO:0000256" key="7">
    <source>
        <dbReference type="ARBA" id="ARBA00022801"/>
    </source>
</evidence>
<sequence length="270" mass="30013">MPELPEVETTRRGIEPAVVGRAVTRVVVRDPRLRWRVPAALTKELPGRVIGAVARRGKYLLLHTATGAVILHLGMSGSLRVVRCSDPPGKYDHVDIALDSGDCLRLRDPRRFGAVLWTRDHARHRLLARLGVEPLGPEFTGDYLFRATRGRRRAIRDFLLDGSVVAGIGNIYANEALFAAGIRPTRRAGRLDRDQCLRLARAIRATLKKAIQAGGTTLRDFRNGRGEPGRFQRALRVYGRGGEACRACGRPIRALRLGQRSAFFCPRCQQ</sequence>
<organism evidence="18 19">
    <name type="scientific">Candidatus Muproteobacteria bacterium RIFCSPHIGHO2_01_FULL_65_16</name>
    <dbReference type="NCBI Taxonomy" id="1817764"/>
    <lineage>
        <taxon>Bacteria</taxon>
        <taxon>Pseudomonadati</taxon>
        <taxon>Pseudomonadota</taxon>
        <taxon>Candidatus Muproteobacteria</taxon>
    </lineage>
</organism>
<feature type="active site" description="Proton donor; for delta-elimination activity" evidence="15">
    <location>
        <position position="260"/>
    </location>
</feature>
<gene>
    <name evidence="15" type="primary">mutM</name>
    <name evidence="15" type="synonym">fpg</name>
    <name evidence="18" type="ORF">A2637_05320</name>
</gene>
<dbReference type="EC" id="4.2.99.18" evidence="15"/>
<dbReference type="SUPFAM" id="SSF81624">
    <property type="entry name" value="N-terminal domain of MutM-like DNA repair proteins"/>
    <property type="match status" value="1"/>
</dbReference>
<dbReference type="SUPFAM" id="SSF57716">
    <property type="entry name" value="Glucocorticoid receptor-like (DNA-binding domain)"/>
    <property type="match status" value="1"/>
</dbReference>
<keyword evidence="5 15" id="KW-0227">DNA damage</keyword>
<dbReference type="HAMAP" id="MF_00103">
    <property type="entry name" value="Fapy_DNA_glycosyl"/>
    <property type="match status" value="1"/>
</dbReference>
<evidence type="ECO:0000256" key="14">
    <source>
        <dbReference type="ARBA" id="ARBA00044632"/>
    </source>
</evidence>
<dbReference type="FunFam" id="1.10.8.50:FF:000003">
    <property type="entry name" value="Formamidopyrimidine-DNA glycosylase"/>
    <property type="match status" value="1"/>
</dbReference>
<keyword evidence="11 15" id="KW-0456">Lyase</keyword>
<evidence type="ECO:0000256" key="8">
    <source>
        <dbReference type="ARBA" id="ARBA00022833"/>
    </source>
</evidence>
<dbReference type="GO" id="GO:0006284">
    <property type="term" value="P:base-excision repair"/>
    <property type="evidence" value="ECO:0007669"/>
    <property type="project" value="InterPro"/>
</dbReference>
<keyword evidence="7 15" id="KW-0378">Hydrolase</keyword>
<feature type="binding site" evidence="15">
    <location>
        <position position="151"/>
    </location>
    <ligand>
        <name>DNA</name>
        <dbReference type="ChEBI" id="CHEBI:16991"/>
    </ligand>
</feature>
<dbReference type="Gene3D" id="1.10.8.50">
    <property type="match status" value="1"/>
</dbReference>
<dbReference type="NCBIfam" id="NF002211">
    <property type="entry name" value="PRK01103.1"/>
    <property type="match status" value="1"/>
</dbReference>
<feature type="binding site" evidence="15">
    <location>
        <position position="110"/>
    </location>
    <ligand>
        <name>DNA</name>
        <dbReference type="ChEBI" id="CHEBI:16991"/>
    </ligand>
</feature>
<dbReference type="PANTHER" id="PTHR22993:SF9">
    <property type="entry name" value="FORMAMIDOPYRIMIDINE-DNA GLYCOSYLASE"/>
    <property type="match status" value="1"/>
</dbReference>
<dbReference type="SUPFAM" id="SSF46946">
    <property type="entry name" value="S13-like H2TH domain"/>
    <property type="match status" value="1"/>
</dbReference>
<evidence type="ECO:0000256" key="6">
    <source>
        <dbReference type="ARBA" id="ARBA00022771"/>
    </source>
</evidence>
<dbReference type="Gene3D" id="3.20.190.10">
    <property type="entry name" value="MutM-like, N-terminal"/>
    <property type="match status" value="1"/>
</dbReference>
<dbReference type="Pfam" id="PF01149">
    <property type="entry name" value="Fapy_DNA_glyco"/>
    <property type="match status" value="1"/>
</dbReference>
<dbReference type="FunFam" id="3.20.190.10:FF:000001">
    <property type="entry name" value="Formamidopyrimidine-DNA glycosylase"/>
    <property type="match status" value="1"/>
</dbReference>
<comment type="subunit">
    <text evidence="3 15">Monomer.</text>
</comment>
<comment type="function">
    <text evidence="15">Involved in base excision repair of DNA damaged by oxidation or by mutagenic agents. Acts as DNA glycosylase that recognizes and removes damaged bases. Has a preference for oxidized purines, such as 7,8-dihydro-8-oxoguanine (8-oxoG). Has AP (apurinic/apyrimidinic) lyase activity and introduces nicks in the DNA strand. Cleaves the DNA backbone by beta-delta elimination to generate a single-strand break at the site of the removed base with both 3'- and 5'-phosphates.</text>
</comment>
<comment type="cofactor">
    <cofactor evidence="15">
        <name>Zn(2+)</name>
        <dbReference type="ChEBI" id="CHEBI:29105"/>
    </cofactor>
    <text evidence="15">Binds 1 zinc ion per subunit.</text>
</comment>
<dbReference type="Pfam" id="PF06831">
    <property type="entry name" value="H2TH"/>
    <property type="match status" value="1"/>
</dbReference>
<evidence type="ECO:0000313" key="18">
    <source>
        <dbReference type="EMBL" id="OGI45152.1"/>
    </source>
</evidence>
<dbReference type="InterPro" id="IPR000214">
    <property type="entry name" value="Znf_DNA_glyclase/AP_lyase"/>
</dbReference>
<evidence type="ECO:0000256" key="3">
    <source>
        <dbReference type="ARBA" id="ARBA00011245"/>
    </source>
</evidence>
<evidence type="ECO:0000256" key="13">
    <source>
        <dbReference type="ARBA" id="ARBA00023295"/>
    </source>
</evidence>
<comment type="catalytic activity">
    <reaction evidence="14 15">
        <text>2'-deoxyribonucleotide-(2'-deoxyribose 5'-phosphate)-2'-deoxyribonucleotide-DNA = a 3'-end 2'-deoxyribonucleotide-(2,3-dehydro-2,3-deoxyribose 5'-phosphate)-DNA + a 5'-end 5'-phospho-2'-deoxyribonucleoside-DNA + H(+)</text>
        <dbReference type="Rhea" id="RHEA:66592"/>
        <dbReference type="Rhea" id="RHEA-COMP:13180"/>
        <dbReference type="Rhea" id="RHEA-COMP:16897"/>
        <dbReference type="Rhea" id="RHEA-COMP:17067"/>
        <dbReference type="ChEBI" id="CHEBI:15378"/>
        <dbReference type="ChEBI" id="CHEBI:136412"/>
        <dbReference type="ChEBI" id="CHEBI:157695"/>
        <dbReference type="ChEBI" id="CHEBI:167181"/>
        <dbReference type="EC" id="4.2.99.18"/>
    </reaction>
</comment>
<dbReference type="GO" id="GO:0140078">
    <property type="term" value="F:class I DNA-(apurinic or apyrimidinic site) endonuclease activity"/>
    <property type="evidence" value="ECO:0007669"/>
    <property type="project" value="UniProtKB-EC"/>
</dbReference>
<comment type="similarity">
    <text evidence="2 15">Belongs to the FPG family.</text>
</comment>
<dbReference type="InterPro" id="IPR035937">
    <property type="entry name" value="FPG_N"/>
</dbReference>
<dbReference type="NCBIfam" id="TIGR00577">
    <property type="entry name" value="fpg"/>
    <property type="match status" value="1"/>
</dbReference>
<name>A0A1F6TJ56_9PROT</name>
<dbReference type="InterPro" id="IPR020629">
    <property type="entry name" value="FPG_Glyclase"/>
</dbReference>
<evidence type="ECO:0000256" key="5">
    <source>
        <dbReference type="ARBA" id="ARBA00022763"/>
    </source>
</evidence>
<evidence type="ECO:0000256" key="2">
    <source>
        <dbReference type="ARBA" id="ARBA00009409"/>
    </source>
</evidence>
<dbReference type="SMART" id="SM01232">
    <property type="entry name" value="H2TH"/>
    <property type="match status" value="1"/>
</dbReference>
<evidence type="ECO:0000256" key="10">
    <source>
        <dbReference type="ARBA" id="ARBA00023204"/>
    </source>
</evidence>
<dbReference type="InterPro" id="IPR015887">
    <property type="entry name" value="DNA_glyclase_Znf_dom_DNA_BS"/>
</dbReference>
<reference evidence="18 19" key="1">
    <citation type="journal article" date="2016" name="Nat. Commun.">
        <title>Thousands of microbial genomes shed light on interconnected biogeochemical processes in an aquifer system.</title>
        <authorList>
            <person name="Anantharaman K."/>
            <person name="Brown C.T."/>
            <person name="Hug L.A."/>
            <person name="Sharon I."/>
            <person name="Castelle C.J."/>
            <person name="Probst A.J."/>
            <person name="Thomas B.C."/>
            <person name="Singh A."/>
            <person name="Wilkins M.J."/>
            <person name="Karaoz U."/>
            <person name="Brodie E.L."/>
            <person name="Williams K.H."/>
            <person name="Hubbard S.S."/>
            <person name="Banfield J.F."/>
        </authorList>
    </citation>
    <scope>NUCLEOTIDE SEQUENCE [LARGE SCALE GENOMIC DNA]</scope>
</reference>
<dbReference type="EC" id="3.2.2.23" evidence="15"/>
<keyword evidence="13 15" id="KW-0326">Glycosidase</keyword>
<keyword evidence="12 15" id="KW-0511">Multifunctional enzyme</keyword>
<evidence type="ECO:0000256" key="11">
    <source>
        <dbReference type="ARBA" id="ARBA00023239"/>
    </source>
</evidence>
<dbReference type="PROSITE" id="PS01242">
    <property type="entry name" value="ZF_FPG_1"/>
    <property type="match status" value="1"/>
</dbReference>